<dbReference type="Proteomes" id="UP000216454">
    <property type="component" value="Unassembled WGS sequence"/>
</dbReference>
<dbReference type="Gene3D" id="3.30.700.10">
    <property type="entry name" value="Glycoprotein, Type 4 Pilin"/>
    <property type="match status" value="1"/>
</dbReference>
<dbReference type="EMBL" id="MWWQ01000005">
    <property type="protein sequence ID" value="OZG52873.1"/>
    <property type="molecule type" value="Genomic_DNA"/>
</dbReference>
<evidence type="ECO:0000313" key="2">
    <source>
        <dbReference type="EMBL" id="OZG52873.1"/>
    </source>
</evidence>
<gene>
    <name evidence="2" type="ORF">PSSU_0491</name>
</gene>
<dbReference type="InterPro" id="IPR045584">
    <property type="entry name" value="Pilin-like"/>
</dbReference>
<dbReference type="RefSeq" id="WP_157847221.1">
    <property type="nucleotide sequence ID" value="NZ_MWWQ01000005.1"/>
</dbReference>
<proteinExistence type="predicted"/>
<keyword evidence="1" id="KW-0472">Membrane</keyword>
<accession>A0A261F1C8</accession>
<reference evidence="2 3" key="1">
    <citation type="journal article" date="2017" name="BMC Genomics">
        <title>Comparative genomic and phylogenomic analyses of the Bifidobacteriaceae family.</title>
        <authorList>
            <person name="Lugli G.A."/>
            <person name="Milani C."/>
            <person name="Turroni F."/>
            <person name="Duranti S."/>
            <person name="Mancabelli L."/>
            <person name="Mangifesta M."/>
            <person name="Ferrario C."/>
            <person name="Modesto M."/>
            <person name="Mattarelli P."/>
            <person name="Jiri K."/>
            <person name="van Sinderen D."/>
            <person name="Ventura M."/>
        </authorList>
    </citation>
    <scope>NUCLEOTIDE SEQUENCE [LARGE SCALE GENOMIC DNA]</scope>
    <source>
        <strain evidence="2 3">DSM 24744</strain>
    </source>
</reference>
<organism evidence="2 3">
    <name type="scientific">Pseudoscardovia suis</name>
    <dbReference type="NCBI Taxonomy" id="987063"/>
    <lineage>
        <taxon>Bacteria</taxon>
        <taxon>Bacillati</taxon>
        <taxon>Actinomycetota</taxon>
        <taxon>Actinomycetes</taxon>
        <taxon>Bifidobacteriales</taxon>
        <taxon>Bifidobacteriaceae</taxon>
        <taxon>Pseudoscardovia</taxon>
    </lineage>
</organism>
<name>A0A261F1C8_9BIFI</name>
<dbReference type="Pfam" id="PF07963">
    <property type="entry name" value="N_methyl"/>
    <property type="match status" value="1"/>
</dbReference>
<keyword evidence="3" id="KW-1185">Reference proteome</keyword>
<dbReference type="NCBIfam" id="TIGR02532">
    <property type="entry name" value="IV_pilin_GFxxxE"/>
    <property type="match status" value="1"/>
</dbReference>
<evidence type="ECO:0000313" key="3">
    <source>
        <dbReference type="Proteomes" id="UP000216454"/>
    </source>
</evidence>
<keyword evidence="1" id="KW-1133">Transmembrane helix</keyword>
<sequence length="158" mass="17611">MNPISRALHRRLKGQSGFTMTELLVVIVIAGILAAIAIPVWRGQQRKSYMNDNRVAVANARLAIQNFISKNDDTTYGLTMPDTGLCYWPKGSDTDPTNCKIGNSKIAIPRGVKLEIQPKNQTGTNVENWSSAIHFEVYNDYLGKQCHYEYADSSVETC</sequence>
<evidence type="ECO:0000256" key="1">
    <source>
        <dbReference type="SAM" id="Phobius"/>
    </source>
</evidence>
<dbReference type="AlphaFoldDB" id="A0A261F1C8"/>
<dbReference type="SUPFAM" id="SSF54523">
    <property type="entry name" value="Pili subunits"/>
    <property type="match status" value="1"/>
</dbReference>
<protein>
    <submittedName>
        <fullName evidence="2">Prepilin-type cleavage/methylation protein</fullName>
    </submittedName>
</protein>
<feature type="transmembrane region" description="Helical" evidence="1">
    <location>
        <begin position="21"/>
        <end position="41"/>
    </location>
</feature>
<dbReference type="InterPro" id="IPR012902">
    <property type="entry name" value="N_methyl_site"/>
</dbReference>
<keyword evidence="1" id="KW-0812">Transmembrane</keyword>
<comment type="caution">
    <text evidence="2">The sequence shown here is derived from an EMBL/GenBank/DDBJ whole genome shotgun (WGS) entry which is preliminary data.</text>
</comment>